<evidence type="ECO:0000313" key="2">
    <source>
        <dbReference type="EMBL" id="TKX32573.1"/>
    </source>
</evidence>
<evidence type="ECO:0000256" key="1">
    <source>
        <dbReference type="SAM" id="Coils"/>
    </source>
</evidence>
<proteinExistence type="predicted"/>
<dbReference type="Proteomes" id="UP000310353">
    <property type="component" value="Unassembled WGS sequence"/>
</dbReference>
<dbReference type="EMBL" id="NXMA01000004">
    <property type="protein sequence ID" value="TKX32573.1"/>
    <property type="molecule type" value="Genomic_DNA"/>
</dbReference>
<organism evidence="2 3">
    <name type="scientific">Campylobacter aviculae</name>
    <dbReference type="NCBI Taxonomy" id="2510190"/>
    <lineage>
        <taxon>Bacteria</taxon>
        <taxon>Pseudomonadati</taxon>
        <taxon>Campylobacterota</taxon>
        <taxon>Epsilonproteobacteria</taxon>
        <taxon>Campylobacterales</taxon>
        <taxon>Campylobacteraceae</taxon>
        <taxon>Campylobacter</taxon>
    </lineage>
</organism>
<keyword evidence="1" id="KW-0175">Coiled coil</keyword>
<evidence type="ECO:0000313" key="3">
    <source>
        <dbReference type="Proteomes" id="UP000310353"/>
    </source>
</evidence>
<dbReference type="RefSeq" id="WP_137621939.1">
    <property type="nucleotide sequence ID" value="NZ_NXMA01000004.1"/>
</dbReference>
<accession>A0A4U7BKR2</accession>
<feature type="coiled-coil region" evidence="1">
    <location>
        <begin position="26"/>
        <end position="53"/>
    </location>
</feature>
<name>A0A4U7BKR2_9BACT</name>
<dbReference type="AlphaFoldDB" id="A0A4U7BKR2"/>
<reference evidence="2 3" key="1">
    <citation type="submission" date="2018-05" db="EMBL/GenBank/DDBJ databases">
        <title>Novel Campyloabacter and Helicobacter Species and Strains.</title>
        <authorList>
            <person name="Mannion A.J."/>
            <person name="Shen Z."/>
            <person name="Fox J.G."/>
        </authorList>
    </citation>
    <scope>NUCLEOTIDE SEQUENCE [LARGE SCALE GENOMIC DNA]</scope>
    <source>
        <strain evidence="3">MIT17-670</strain>
    </source>
</reference>
<gene>
    <name evidence="2" type="ORF">CQA76_02840</name>
</gene>
<protein>
    <submittedName>
        <fullName evidence="2">Uncharacterized protein</fullName>
    </submittedName>
</protein>
<sequence>MFDYAKYENASEKQLIHALTLKEKKAEKLALETKENQEALEFLKKKLEKIMDEPTEETRKALKESNLKGPFKDFASLKQYLMD</sequence>
<keyword evidence="3" id="KW-1185">Reference proteome</keyword>
<comment type="caution">
    <text evidence="2">The sequence shown here is derived from an EMBL/GenBank/DDBJ whole genome shotgun (WGS) entry which is preliminary data.</text>
</comment>